<protein>
    <submittedName>
        <fullName evidence="2">Pyruvate dehydrogenase E1 component</fullName>
    </submittedName>
</protein>
<dbReference type="InterPro" id="IPR001849">
    <property type="entry name" value="PH_domain"/>
</dbReference>
<dbReference type="PANTHER" id="PTHR43825:SF3">
    <property type="entry name" value="PYRUVATE DEHYDROGENASE E1 COMPONENT"/>
    <property type="match status" value="1"/>
</dbReference>
<comment type="caution">
    <text evidence="2">The sequence shown here is derived from an EMBL/GenBank/DDBJ whole genome shotgun (WGS) entry which is preliminary data.</text>
</comment>
<organism evidence="2 3">
    <name type="scientific">Aduncisulcus paluster</name>
    <dbReference type="NCBI Taxonomy" id="2918883"/>
    <lineage>
        <taxon>Eukaryota</taxon>
        <taxon>Metamonada</taxon>
        <taxon>Carpediemonas-like organisms</taxon>
        <taxon>Aduncisulcus</taxon>
    </lineage>
</organism>
<name>A0ABQ5KMN2_9EUKA</name>
<dbReference type="Gene3D" id="3.40.50.970">
    <property type="match status" value="1"/>
</dbReference>
<gene>
    <name evidence="2" type="ORF">ADUPG1_002621</name>
</gene>
<dbReference type="SUPFAM" id="SSF52518">
    <property type="entry name" value="Thiamin diphosphate-binding fold (THDP-binding)"/>
    <property type="match status" value="1"/>
</dbReference>
<evidence type="ECO:0000313" key="2">
    <source>
        <dbReference type="EMBL" id="GKT33750.1"/>
    </source>
</evidence>
<proteinExistence type="predicted"/>
<dbReference type="Pfam" id="PF00456">
    <property type="entry name" value="Transketolase_N"/>
    <property type="match status" value="1"/>
</dbReference>
<keyword evidence="3" id="KW-1185">Reference proteome</keyword>
<keyword evidence="2" id="KW-0670">Pyruvate</keyword>
<reference evidence="2" key="1">
    <citation type="submission" date="2022-03" db="EMBL/GenBank/DDBJ databases">
        <title>Draft genome sequence of Aduncisulcus paluster, a free-living microaerophilic Fornicata.</title>
        <authorList>
            <person name="Yuyama I."/>
            <person name="Kume K."/>
            <person name="Tamura T."/>
            <person name="Inagaki Y."/>
            <person name="Hashimoto T."/>
        </authorList>
    </citation>
    <scope>NUCLEOTIDE SEQUENCE</scope>
    <source>
        <strain evidence="2">NY0171</strain>
    </source>
</reference>
<evidence type="ECO:0000259" key="1">
    <source>
        <dbReference type="PROSITE" id="PS50003"/>
    </source>
</evidence>
<dbReference type="InterPro" id="IPR051157">
    <property type="entry name" value="PDH/Transketolase"/>
</dbReference>
<dbReference type="InterPro" id="IPR005474">
    <property type="entry name" value="Transketolase_N"/>
</dbReference>
<sequence length="245" mass="27747">MPTKNLVDIDPEETQEWIEALEAVIEEEGGERAHYLVSQLIDNARRNEPKMPGDRDLERKIRSIIRWNAQTMVLRASKKNLELGGHIASFQSSATLYDVAFNHFFKAPNEKNGGDLVFYQGHISPGIYARSFVEGRLTESQMDNFRQEAFADGLSSYPHPKLMPSYWQFPTVSMGLGPIQAIYQARFLKYLTDRGIKDCSDQKVYCYMGDGECDEPESLGAIGLAGREGLDNLIFVINCNLQRLD</sequence>
<dbReference type="PROSITE" id="PS50003">
    <property type="entry name" value="PH_DOMAIN"/>
    <property type="match status" value="1"/>
</dbReference>
<dbReference type="PANTHER" id="PTHR43825">
    <property type="entry name" value="PYRUVATE DEHYDROGENASE E1 COMPONENT"/>
    <property type="match status" value="1"/>
</dbReference>
<evidence type="ECO:0000313" key="3">
    <source>
        <dbReference type="Proteomes" id="UP001057375"/>
    </source>
</evidence>
<dbReference type="InterPro" id="IPR029061">
    <property type="entry name" value="THDP-binding"/>
</dbReference>
<feature type="non-terminal residue" evidence="2">
    <location>
        <position position="245"/>
    </location>
</feature>
<dbReference type="Proteomes" id="UP001057375">
    <property type="component" value="Unassembled WGS sequence"/>
</dbReference>
<dbReference type="EMBL" id="BQXS01003133">
    <property type="protein sequence ID" value="GKT33750.1"/>
    <property type="molecule type" value="Genomic_DNA"/>
</dbReference>
<accession>A0ABQ5KMN2</accession>
<feature type="domain" description="PH" evidence="1">
    <location>
        <begin position="1"/>
        <end position="26"/>
    </location>
</feature>